<name>A0A9D1QS62_9LACO</name>
<comment type="caution">
    <text evidence="2">The sequence shown here is derived from an EMBL/GenBank/DDBJ whole genome shotgun (WGS) entry which is preliminary data.</text>
</comment>
<feature type="region of interest" description="Disordered" evidence="1">
    <location>
        <begin position="192"/>
        <end position="236"/>
    </location>
</feature>
<accession>A0A9D1QS62</accession>
<dbReference type="AlphaFoldDB" id="A0A9D1QS62"/>
<gene>
    <name evidence="2" type="ORF">H9875_01030</name>
</gene>
<evidence type="ECO:0000313" key="2">
    <source>
        <dbReference type="EMBL" id="HIW71185.1"/>
    </source>
</evidence>
<evidence type="ECO:0000313" key="3">
    <source>
        <dbReference type="Proteomes" id="UP000886822"/>
    </source>
</evidence>
<sequence length="305" mass="33297">MKKWVWVVATIVVALLIGGYAYSNHHATAKEYAAAMDNGRTALKAKNYTQAESYFQNALKRKLNDPTAQTYLTQTQRFVSGENALTARKFRNAQGRYQKVSDTKNGSDVLTKRAKQRLKQVKGIRANVTQFKELLTKAQEQNQALNYGVSNNTLDELFNNKKFQQSYYKNLYNQALALRKANNAGQTAAITKSGSTAASTSSSDTSNSSTGTSDSNANSSSASLTSSESAAAKNYKGKNEYTVTKKQTELNGKVITDAQISAARQTINAAGGQADAMSNQDVRVALQQADKKGISLTKYTQTYLK</sequence>
<proteinExistence type="predicted"/>
<evidence type="ECO:0000256" key="1">
    <source>
        <dbReference type="SAM" id="MobiDB-lite"/>
    </source>
</evidence>
<reference evidence="2" key="2">
    <citation type="submission" date="2021-04" db="EMBL/GenBank/DDBJ databases">
        <authorList>
            <person name="Gilroy R."/>
        </authorList>
    </citation>
    <scope>NUCLEOTIDE SEQUENCE</scope>
    <source>
        <strain evidence="2">CHK173-259</strain>
    </source>
</reference>
<protein>
    <submittedName>
        <fullName evidence="2">Uncharacterized protein</fullName>
    </submittedName>
</protein>
<reference evidence="2" key="1">
    <citation type="journal article" date="2021" name="PeerJ">
        <title>Extensive microbial diversity within the chicken gut microbiome revealed by metagenomics and culture.</title>
        <authorList>
            <person name="Gilroy R."/>
            <person name="Ravi A."/>
            <person name="Getino M."/>
            <person name="Pursley I."/>
            <person name="Horton D.L."/>
            <person name="Alikhan N.F."/>
            <person name="Baker D."/>
            <person name="Gharbi K."/>
            <person name="Hall N."/>
            <person name="Watson M."/>
            <person name="Adriaenssens E.M."/>
            <person name="Foster-Nyarko E."/>
            <person name="Jarju S."/>
            <person name="Secka A."/>
            <person name="Antonio M."/>
            <person name="Oren A."/>
            <person name="Chaudhuri R.R."/>
            <person name="La Ragione R."/>
            <person name="Hildebrand F."/>
            <person name="Pallen M.J."/>
        </authorList>
    </citation>
    <scope>NUCLEOTIDE SEQUENCE</scope>
    <source>
        <strain evidence="2">CHK173-259</strain>
    </source>
</reference>
<dbReference type="EMBL" id="DXGJ01000009">
    <property type="protein sequence ID" value="HIW71185.1"/>
    <property type="molecule type" value="Genomic_DNA"/>
</dbReference>
<organism evidence="2 3">
    <name type="scientific">Candidatus Levilactobacillus faecigallinarum</name>
    <dbReference type="NCBI Taxonomy" id="2838638"/>
    <lineage>
        <taxon>Bacteria</taxon>
        <taxon>Bacillati</taxon>
        <taxon>Bacillota</taxon>
        <taxon>Bacilli</taxon>
        <taxon>Lactobacillales</taxon>
        <taxon>Lactobacillaceae</taxon>
        <taxon>Levilactobacillus</taxon>
    </lineage>
</organism>
<feature type="compositionally biased region" description="Low complexity" evidence="1">
    <location>
        <begin position="192"/>
        <end position="232"/>
    </location>
</feature>
<dbReference type="Proteomes" id="UP000886822">
    <property type="component" value="Unassembled WGS sequence"/>
</dbReference>